<name>A0A939F333_9ACTN</name>
<dbReference type="EMBL" id="JAFLRJ010000038">
    <property type="protein sequence ID" value="MBO0511222.1"/>
    <property type="molecule type" value="Genomic_DNA"/>
</dbReference>
<dbReference type="GO" id="GO:0016747">
    <property type="term" value="F:acyltransferase activity, transferring groups other than amino-acyl groups"/>
    <property type="evidence" value="ECO:0007669"/>
    <property type="project" value="InterPro"/>
</dbReference>
<protein>
    <submittedName>
        <fullName evidence="4">GNAT family N-acetyltransferase</fullName>
    </submittedName>
</protein>
<dbReference type="AlphaFoldDB" id="A0A939F333"/>
<evidence type="ECO:0000259" key="3">
    <source>
        <dbReference type="PROSITE" id="PS51186"/>
    </source>
</evidence>
<sequence length="183" mass="19891">MDARIRDMTADDCHAVATVRVRGWQFAYAGLMPQPYLDALDIEAQAARRREVFEGGRGKVVNVVAERDGEVIGWGCCGPYREDDGSPTADGELYALYLLPEHLSTGVGRALAAELTARAATAGFPVLRLWVLKENARARRFYEKAGFAADGAEEPFEVDGVLVPEVRYSRPLSATDAAAPNFG</sequence>
<dbReference type="CDD" id="cd04301">
    <property type="entry name" value="NAT_SF"/>
    <property type="match status" value="1"/>
</dbReference>
<keyword evidence="1" id="KW-0808">Transferase</keyword>
<dbReference type="PANTHER" id="PTHR43877">
    <property type="entry name" value="AMINOALKYLPHOSPHONATE N-ACETYLTRANSFERASE-RELATED-RELATED"/>
    <property type="match status" value="1"/>
</dbReference>
<evidence type="ECO:0000313" key="4">
    <source>
        <dbReference type="EMBL" id="MBO0511222.1"/>
    </source>
</evidence>
<dbReference type="SUPFAM" id="SSF55729">
    <property type="entry name" value="Acyl-CoA N-acyltransferases (Nat)"/>
    <property type="match status" value="1"/>
</dbReference>
<keyword evidence="2" id="KW-0012">Acyltransferase</keyword>
<proteinExistence type="predicted"/>
<dbReference type="InterPro" id="IPR000182">
    <property type="entry name" value="GNAT_dom"/>
</dbReference>
<evidence type="ECO:0000313" key="5">
    <source>
        <dbReference type="Proteomes" id="UP000664167"/>
    </source>
</evidence>
<reference evidence="4" key="1">
    <citation type="submission" date="2021-03" db="EMBL/GenBank/DDBJ databases">
        <title>Streptomyces poriferae sp. nov., a novel marine sponge-derived Actinobacteria species with anti-MRSA activity.</title>
        <authorList>
            <person name="Sandoval-Powers M."/>
            <person name="Kralova S."/>
            <person name="Nguyen G.-S."/>
            <person name="Fawwal D."/>
            <person name="Degnes K."/>
            <person name="Klinkenberg G."/>
            <person name="Sletta H."/>
            <person name="Wentzel A."/>
            <person name="Liles M.R."/>
        </authorList>
    </citation>
    <scope>NUCLEOTIDE SEQUENCE</scope>
    <source>
        <strain evidence="4">DSM 41794</strain>
    </source>
</reference>
<dbReference type="Proteomes" id="UP000664167">
    <property type="component" value="Unassembled WGS sequence"/>
</dbReference>
<accession>A0A939F333</accession>
<dbReference type="Gene3D" id="3.40.630.30">
    <property type="match status" value="1"/>
</dbReference>
<dbReference type="PROSITE" id="PS51186">
    <property type="entry name" value="GNAT"/>
    <property type="match status" value="1"/>
</dbReference>
<gene>
    <name evidence="4" type="ORF">J0695_05280</name>
</gene>
<keyword evidence="5" id="KW-1185">Reference proteome</keyword>
<dbReference type="RefSeq" id="WP_206960646.1">
    <property type="nucleotide sequence ID" value="NZ_BAAAJJ010000004.1"/>
</dbReference>
<evidence type="ECO:0000256" key="2">
    <source>
        <dbReference type="ARBA" id="ARBA00023315"/>
    </source>
</evidence>
<evidence type="ECO:0000256" key="1">
    <source>
        <dbReference type="ARBA" id="ARBA00022679"/>
    </source>
</evidence>
<feature type="domain" description="N-acetyltransferase" evidence="3">
    <location>
        <begin position="3"/>
        <end position="173"/>
    </location>
</feature>
<organism evidence="4 5">
    <name type="scientific">Streptomyces beijiangensis</name>
    <dbReference type="NCBI Taxonomy" id="163361"/>
    <lineage>
        <taxon>Bacteria</taxon>
        <taxon>Bacillati</taxon>
        <taxon>Actinomycetota</taxon>
        <taxon>Actinomycetes</taxon>
        <taxon>Kitasatosporales</taxon>
        <taxon>Streptomycetaceae</taxon>
        <taxon>Streptomyces</taxon>
    </lineage>
</organism>
<dbReference type="InterPro" id="IPR050832">
    <property type="entry name" value="Bact_Acetyltransf"/>
</dbReference>
<dbReference type="InterPro" id="IPR016181">
    <property type="entry name" value="Acyl_CoA_acyltransferase"/>
</dbReference>
<dbReference type="Pfam" id="PF00583">
    <property type="entry name" value="Acetyltransf_1"/>
    <property type="match status" value="1"/>
</dbReference>
<comment type="caution">
    <text evidence="4">The sequence shown here is derived from an EMBL/GenBank/DDBJ whole genome shotgun (WGS) entry which is preliminary data.</text>
</comment>